<evidence type="ECO:0000313" key="5">
    <source>
        <dbReference type="Proteomes" id="UP000694523"/>
    </source>
</evidence>
<dbReference type="PANTHER" id="PTHR45937">
    <property type="entry name" value="ASPARAGINE SYNTHETASE DOMAIN-CONTAINING PROTEIN 1"/>
    <property type="match status" value="1"/>
</dbReference>
<dbReference type="Proteomes" id="UP000694523">
    <property type="component" value="Unplaced"/>
</dbReference>
<reference evidence="4" key="2">
    <citation type="submission" date="2025-09" db="UniProtKB">
        <authorList>
            <consortium name="Ensembl"/>
        </authorList>
    </citation>
    <scope>IDENTIFICATION</scope>
</reference>
<dbReference type="AlphaFoldDB" id="A0A8C6UPV2"/>
<organism evidence="4 5">
    <name type="scientific">Neogobius melanostomus</name>
    <name type="common">round goby</name>
    <dbReference type="NCBI Taxonomy" id="47308"/>
    <lineage>
        <taxon>Eukaryota</taxon>
        <taxon>Metazoa</taxon>
        <taxon>Chordata</taxon>
        <taxon>Craniata</taxon>
        <taxon>Vertebrata</taxon>
        <taxon>Euteleostomi</taxon>
        <taxon>Actinopterygii</taxon>
        <taxon>Neopterygii</taxon>
        <taxon>Teleostei</taxon>
        <taxon>Neoteleostei</taxon>
        <taxon>Acanthomorphata</taxon>
        <taxon>Gobiaria</taxon>
        <taxon>Gobiiformes</taxon>
        <taxon>Gobioidei</taxon>
        <taxon>Gobiidae</taxon>
        <taxon>Benthophilinae</taxon>
        <taxon>Neogobiini</taxon>
        <taxon>Neogobius</taxon>
    </lineage>
</organism>
<reference evidence="4" key="1">
    <citation type="submission" date="2025-08" db="UniProtKB">
        <authorList>
            <consortium name="Ensembl"/>
        </authorList>
    </citation>
    <scope>IDENTIFICATION</scope>
</reference>
<accession>A0A8C6UPV2</accession>
<dbReference type="InterPro" id="IPR051857">
    <property type="entry name" value="Asn_synthetase_domain"/>
</dbReference>
<name>A0A8C6UPV2_9GOBI</name>
<dbReference type="Gene3D" id="3.60.20.10">
    <property type="entry name" value="Glutamine Phosphoribosylpyrophosphate, subunit 1, domain 1"/>
    <property type="match status" value="1"/>
</dbReference>
<protein>
    <recommendedName>
        <fullName evidence="6">Glutamine amidotransferase type-2 domain-containing protein</fullName>
    </recommendedName>
</protein>
<dbReference type="SUPFAM" id="SSF56235">
    <property type="entry name" value="N-terminal nucleophile aminohydrolases (Ntn hydrolases)"/>
    <property type="match status" value="1"/>
</dbReference>
<evidence type="ECO:0000256" key="2">
    <source>
        <dbReference type="ARBA" id="ARBA00022888"/>
    </source>
</evidence>
<dbReference type="CDD" id="cd03766">
    <property type="entry name" value="Gn_AT_II_novel"/>
    <property type="match status" value="1"/>
</dbReference>
<proteinExistence type="predicted"/>
<keyword evidence="1" id="KW-0028">Amino-acid biosynthesis</keyword>
<dbReference type="InterPro" id="IPR029055">
    <property type="entry name" value="Ntn_hydrolases_N"/>
</dbReference>
<dbReference type="Ensembl" id="ENSNMLT00000040303.1">
    <property type="protein sequence ID" value="ENSNMLP00000036164.1"/>
    <property type="gene ID" value="ENSNMLG00000022462.1"/>
</dbReference>
<keyword evidence="5" id="KW-1185">Reference proteome</keyword>
<keyword evidence="3" id="KW-0315">Glutamine amidotransferase</keyword>
<keyword evidence="2" id="KW-0061">Asparagine biosynthesis</keyword>
<evidence type="ECO:0000256" key="3">
    <source>
        <dbReference type="ARBA" id="ARBA00022962"/>
    </source>
</evidence>
<evidence type="ECO:0000313" key="4">
    <source>
        <dbReference type="Ensembl" id="ENSNMLP00000036164.1"/>
    </source>
</evidence>
<evidence type="ECO:0008006" key="6">
    <source>
        <dbReference type="Google" id="ProtNLM"/>
    </source>
</evidence>
<dbReference type="PANTHER" id="PTHR45937:SF1">
    <property type="entry name" value="ASPARAGINE SYNTHETASE DOMAIN-CONTAINING PROTEIN 1"/>
    <property type="match status" value="1"/>
</dbReference>
<dbReference type="GO" id="GO:0006529">
    <property type="term" value="P:asparagine biosynthetic process"/>
    <property type="evidence" value="ECO:0007669"/>
    <property type="project" value="UniProtKB-KW"/>
</dbReference>
<sequence>MCGIFCQLSASPAPSEPGKAVHGQLQKRGPNCSQNLTIRGADFSYTCLFSAHVLHMRGALTPQPIQDTHGNVLLWNGEVFGGLSVSPNENDTAVISKRLASCDSPSEILHVFSSIQGPWAFIYHQKDGDYLWFGRDFFGRRSLLWRFDRDAEIFTLSSVAARSLGDCAWKEVPAVGLYRVALKTIGESISFEVFQWDKVGVGEDDELRWETVHDDCIAITNQSRLVMPSPVAALNMCVPNASEEKLSESSNHLNGKDLEQLLASYEQTSEVHSLIDVLSEAVRRRVQSLPFVQETESPATKTKLMLLYCFLAV</sequence>
<evidence type="ECO:0000256" key="1">
    <source>
        <dbReference type="ARBA" id="ARBA00022605"/>
    </source>
</evidence>